<accession>A0A8S9UDW5</accession>
<evidence type="ECO:0000256" key="1">
    <source>
        <dbReference type="SAM" id="MobiDB-lite"/>
    </source>
</evidence>
<reference evidence="2" key="1">
    <citation type="submission" date="2020-03" db="EMBL/GenBank/DDBJ databases">
        <title>Hybrid Assembly of Korean Phytophthora infestans isolates.</title>
        <authorList>
            <person name="Prokchorchik M."/>
            <person name="Lee Y."/>
            <person name="Seo J."/>
            <person name="Cho J.-H."/>
            <person name="Park Y.-E."/>
            <person name="Jang D.-C."/>
            <person name="Im J.-S."/>
            <person name="Choi J.-G."/>
            <person name="Park H.-J."/>
            <person name="Lee G.-B."/>
            <person name="Lee Y.-G."/>
            <person name="Hong S.-Y."/>
            <person name="Cho K."/>
            <person name="Sohn K.H."/>
        </authorList>
    </citation>
    <scope>NUCLEOTIDE SEQUENCE</scope>
    <source>
        <strain evidence="2">KR_2_A2</strain>
    </source>
</reference>
<dbReference type="PANTHER" id="PTHR47481">
    <property type="match status" value="1"/>
</dbReference>
<dbReference type="PANTHER" id="PTHR47481:SF28">
    <property type="entry name" value="RETROTRANSPOSON COPIA-LIKE N-TERMINAL DOMAIN-CONTAINING PROTEIN"/>
    <property type="match status" value="1"/>
</dbReference>
<dbReference type="Proteomes" id="UP000704712">
    <property type="component" value="Unassembled WGS sequence"/>
</dbReference>
<dbReference type="EMBL" id="JAACNO010001764">
    <property type="protein sequence ID" value="KAF4137697.1"/>
    <property type="molecule type" value="Genomic_DNA"/>
</dbReference>
<name>A0A8S9UDW5_PHYIN</name>
<feature type="compositionally biased region" description="Polar residues" evidence="1">
    <location>
        <begin position="253"/>
        <end position="272"/>
    </location>
</feature>
<dbReference type="Pfam" id="PF14223">
    <property type="entry name" value="Retrotran_gag_2"/>
    <property type="match status" value="1"/>
</dbReference>
<protein>
    <submittedName>
        <fullName evidence="2">Gag-polypeptide of LTR copia-type</fullName>
    </submittedName>
</protein>
<evidence type="ECO:0000313" key="2">
    <source>
        <dbReference type="EMBL" id="KAF4137697.1"/>
    </source>
</evidence>
<sequence length="309" mass="35095">MEANDLWAIVTLEERPSRNGSKRDVDNFWHQERKAKSLLLETLTDDLVVSVGAKQYAYQVLEYLEQTYEAKNWRNLVALRVKFVSLRYEDGQAMTTHLNNLKTLADKLARQKKPVDDQERVCQLVTSLPESWSHFKSVYFTQDRPLPWSTTEGNVMADSSSRQAQTQPSPVIEQETAVPAVTKNEVYMTVETLLAARQNHLISRRPQSHRPTPYHSRSSNGQTCLYCGKGGHQKQVCRLRIRHLQERGDTDEQQASTGHASTAVVSESTAENATERTEQILPALEVEVWGLATIRGYSLKVNMDSNLIP</sequence>
<gene>
    <name evidence="2" type="ORF">GN958_ATG13098</name>
</gene>
<proteinExistence type="predicted"/>
<organism evidence="2 3">
    <name type="scientific">Phytophthora infestans</name>
    <name type="common">Potato late blight agent</name>
    <name type="synonym">Botrytis infestans</name>
    <dbReference type="NCBI Taxonomy" id="4787"/>
    <lineage>
        <taxon>Eukaryota</taxon>
        <taxon>Sar</taxon>
        <taxon>Stramenopiles</taxon>
        <taxon>Oomycota</taxon>
        <taxon>Peronosporomycetes</taxon>
        <taxon>Peronosporales</taxon>
        <taxon>Peronosporaceae</taxon>
        <taxon>Phytophthora</taxon>
    </lineage>
</organism>
<comment type="caution">
    <text evidence="2">The sequence shown here is derived from an EMBL/GenBank/DDBJ whole genome shotgun (WGS) entry which is preliminary data.</text>
</comment>
<dbReference type="AlphaFoldDB" id="A0A8S9UDW5"/>
<evidence type="ECO:0000313" key="3">
    <source>
        <dbReference type="Proteomes" id="UP000704712"/>
    </source>
</evidence>
<feature type="region of interest" description="Disordered" evidence="1">
    <location>
        <begin position="247"/>
        <end position="276"/>
    </location>
</feature>